<accession>A0A224XUQ8</accession>
<feature type="chain" id="PRO_5012533422" evidence="1">
    <location>
        <begin position="21"/>
        <end position="68"/>
    </location>
</feature>
<dbReference type="AlphaFoldDB" id="A0A224XUQ8"/>
<reference evidence="2" key="1">
    <citation type="journal article" date="2018" name="PLoS Negl. Trop. Dis.">
        <title>An insight into the salivary gland and fat body transcriptome of Panstrongylus lignarius (Hemiptera: Heteroptera), the main vector of Chagas disease in Peru.</title>
        <authorList>
            <person name="Nevoa J.C."/>
            <person name="Mendes M.T."/>
            <person name="da Silva M.V."/>
            <person name="Soares S.C."/>
            <person name="Oliveira C.J.F."/>
            <person name="Ribeiro J.M.C."/>
        </authorList>
    </citation>
    <scope>NUCLEOTIDE SEQUENCE</scope>
</reference>
<evidence type="ECO:0000313" key="2">
    <source>
        <dbReference type="EMBL" id="JAW16286.1"/>
    </source>
</evidence>
<organism evidence="2">
    <name type="scientific">Panstrongylus lignarius</name>
    <dbReference type="NCBI Taxonomy" id="156445"/>
    <lineage>
        <taxon>Eukaryota</taxon>
        <taxon>Metazoa</taxon>
        <taxon>Ecdysozoa</taxon>
        <taxon>Arthropoda</taxon>
        <taxon>Hexapoda</taxon>
        <taxon>Insecta</taxon>
        <taxon>Pterygota</taxon>
        <taxon>Neoptera</taxon>
        <taxon>Paraneoptera</taxon>
        <taxon>Hemiptera</taxon>
        <taxon>Heteroptera</taxon>
        <taxon>Panheteroptera</taxon>
        <taxon>Cimicomorpha</taxon>
        <taxon>Reduviidae</taxon>
        <taxon>Triatominae</taxon>
        <taxon>Panstrongylus</taxon>
    </lineage>
</organism>
<name>A0A224XUQ8_9HEMI</name>
<proteinExistence type="predicted"/>
<protein>
    <submittedName>
        <fullName evidence="2">Putative secreted protein</fullName>
    </submittedName>
</protein>
<sequence length="68" mass="7326">MLLFSSVFVSITCLPSNTPGAPTDSHALTLPSLCPLSIRILPPVKLTTLTHIFRPTGRSRLLATRSPL</sequence>
<evidence type="ECO:0000256" key="1">
    <source>
        <dbReference type="SAM" id="SignalP"/>
    </source>
</evidence>
<dbReference type="EMBL" id="GFTR01000140">
    <property type="protein sequence ID" value="JAW16286.1"/>
    <property type="molecule type" value="Transcribed_RNA"/>
</dbReference>
<feature type="signal peptide" evidence="1">
    <location>
        <begin position="1"/>
        <end position="20"/>
    </location>
</feature>
<keyword evidence="1" id="KW-0732">Signal</keyword>